<dbReference type="EMBL" id="JAVFWL010000005">
    <property type="protein sequence ID" value="KAK6756563.1"/>
    <property type="molecule type" value="Genomic_DNA"/>
</dbReference>
<protein>
    <submittedName>
        <fullName evidence="1">Uncharacterized protein</fullName>
    </submittedName>
</protein>
<dbReference type="Proteomes" id="UP001303046">
    <property type="component" value="Unassembled WGS sequence"/>
</dbReference>
<gene>
    <name evidence="1" type="primary">Necator_chrV.g19569</name>
    <name evidence="1" type="ORF">RB195_014777</name>
</gene>
<name>A0ABR1E226_NECAM</name>
<evidence type="ECO:0000313" key="1">
    <source>
        <dbReference type="EMBL" id="KAK6756563.1"/>
    </source>
</evidence>
<evidence type="ECO:0000313" key="2">
    <source>
        <dbReference type="Proteomes" id="UP001303046"/>
    </source>
</evidence>
<proteinExistence type="predicted"/>
<keyword evidence="2" id="KW-1185">Reference proteome</keyword>
<accession>A0ABR1E226</accession>
<sequence length="75" mass="8566">MEVSLGGPKDFQAKLKMARREGCWRDSSDDLFGRSAQYLIHRNVCLATKLLRGKNETKAYHSVRNPRIRTGMTPT</sequence>
<organism evidence="1 2">
    <name type="scientific">Necator americanus</name>
    <name type="common">Human hookworm</name>
    <dbReference type="NCBI Taxonomy" id="51031"/>
    <lineage>
        <taxon>Eukaryota</taxon>
        <taxon>Metazoa</taxon>
        <taxon>Ecdysozoa</taxon>
        <taxon>Nematoda</taxon>
        <taxon>Chromadorea</taxon>
        <taxon>Rhabditida</taxon>
        <taxon>Rhabditina</taxon>
        <taxon>Rhabditomorpha</taxon>
        <taxon>Strongyloidea</taxon>
        <taxon>Ancylostomatidae</taxon>
        <taxon>Bunostominae</taxon>
        <taxon>Necator</taxon>
    </lineage>
</organism>
<reference evidence="1 2" key="1">
    <citation type="submission" date="2023-08" db="EMBL/GenBank/DDBJ databases">
        <title>A Necator americanus chromosomal reference genome.</title>
        <authorList>
            <person name="Ilik V."/>
            <person name="Petrzelkova K.J."/>
            <person name="Pardy F."/>
            <person name="Fuh T."/>
            <person name="Niatou-Singa F.S."/>
            <person name="Gouil Q."/>
            <person name="Baker L."/>
            <person name="Ritchie M.E."/>
            <person name="Jex A.R."/>
            <person name="Gazzola D."/>
            <person name="Li H."/>
            <person name="Toshio Fujiwara R."/>
            <person name="Zhan B."/>
            <person name="Aroian R.V."/>
            <person name="Pafco B."/>
            <person name="Schwarz E.M."/>
        </authorList>
    </citation>
    <scope>NUCLEOTIDE SEQUENCE [LARGE SCALE GENOMIC DNA]</scope>
    <source>
        <strain evidence="1 2">Aroian</strain>
        <tissue evidence="1">Whole animal</tissue>
    </source>
</reference>
<comment type="caution">
    <text evidence="1">The sequence shown here is derived from an EMBL/GenBank/DDBJ whole genome shotgun (WGS) entry which is preliminary data.</text>
</comment>